<feature type="compositionally biased region" description="Low complexity" evidence="2">
    <location>
        <begin position="705"/>
        <end position="714"/>
    </location>
</feature>
<feature type="compositionally biased region" description="Low complexity" evidence="2">
    <location>
        <begin position="333"/>
        <end position="353"/>
    </location>
</feature>
<dbReference type="RefSeq" id="XP_012337760.1">
    <property type="nucleotide sequence ID" value="XM_012482337.1"/>
</dbReference>
<proteinExistence type="predicted"/>
<evidence type="ECO:0000256" key="2">
    <source>
        <dbReference type="SAM" id="MobiDB-lite"/>
    </source>
</evidence>
<feature type="compositionally biased region" description="Gly residues" evidence="2">
    <location>
        <begin position="354"/>
        <end position="367"/>
    </location>
</feature>
<feature type="compositionally biased region" description="Basic and acidic residues" evidence="2">
    <location>
        <begin position="368"/>
        <end position="382"/>
    </location>
</feature>
<dbReference type="OMA" id="MGANCEN"/>
<feature type="region of interest" description="Disordered" evidence="2">
    <location>
        <begin position="1154"/>
        <end position="1191"/>
    </location>
</feature>
<dbReference type="VEuPathDB" id="PlasmoDB:AK88_04729"/>
<dbReference type="EMBL" id="KQ030392">
    <property type="protein sequence ID" value="KJP85616.1"/>
    <property type="molecule type" value="Genomic_DNA"/>
</dbReference>
<name>A0A0D9QIT4_PLAFR</name>
<feature type="compositionally biased region" description="Polar residues" evidence="2">
    <location>
        <begin position="858"/>
        <end position="876"/>
    </location>
</feature>
<evidence type="ECO:0000256" key="1">
    <source>
        <dbReference type="SAM" id="Coils"/>
    </source>
</evidence>
<dbReference type="AlphaFoldDB" id="A0A0D9QIT4"/>
<feature type="compositionally biased region" description="Polar residues" evidence="2">
    <location>
        <begin position="839"/>
        <end position="848"/>
    </location>
</feature>
<feature type="region of interest" description="Disordered" evidence="2">
    <location>
        <begin position="644"/>
        <end position="773"/>
    </location>
</feature>
<feature type="compositionally biased region" description="Pro residues" evidence="2">
    <location>
        <begin position="735"/>
        <end position="745"/>
    </location>
</feature>
<feature type="compositionally biased region" description="Pro residues" evidence="2">
    <location>
        <begin position="251"/>
        <end position="262"/>
    </location>
</feature>
<feature type="compositionally biased region" description="Gly residues" evidence="2">
    <location>
        <begin position="270"/>
        <end position="279"/>
    </location>
</feature>
<reference evidence="3 4" key="1">
    <citation type="submission" date="2014-03" db="EMBL/GenBank/DDBJ databases">
        <title>The Genome Sequence of Plasmodium fragile nilgiri.</title>
        <authorList>
            <consortium name="The Broad Institute Genomics Platform"/>
            <consortium name="The Broad Institute Genome Sequencing Center for Infectious Disease"/>
            <person name="Neafsey D."/>
            <person name="Duraisingh M."/>
            <person name="Young S.K."/>
            <person name="Zeng Q."/>
            <person name="Gargeya S."/>
            <person name="Abouelleil A."/>
            <person name="Alvarado L."/>
            <person name="Chapman S.B."/>
            <person name="Gainer-Dewar J."/>
            <person name="Goldberg J."/>
            <person name="Griggs A."/>
            <person name="Gujja S."/>
            <person name="Hansen M."/>
            <person name="Howarth C."/>
            <person name="Imamovic A."/>
            <person name="Larimer J."/>
            <person name="Pearson M."/>
            <person name="Poon T.W."/>
            <person name="Priest M."/>
            <person name="Roberts A."/>
            <person name="Saif S."/>
            <person name="Shea T."/>
            <person name="Sykes S."/>
            <person name="Wortman J."/>
            <person name="Nusbaum C."/>
            <person name="Birren B."/>
        </authorList>
    </citation>
    <scope>NUCLEOTIDE SEQUENCE [LARGE SCALE GENOMIC DNA]</scope>
    <source>
        <strain evidence="4">nilgiri</strain>
    </source>
</reference>
<evidence type="ECO:0000313" key="3">
    <source>
        <dbReference type="EMBL" id="KJP85616.1"/>
    </source>
</evidence>
<evidence type="ECO:0000313" key="4">
    <source>
        <dbReference type="Proteomes" id="UP000054561"/>
    </source>
</evidence>
<dbReference type="GeneID" id="24270043"/>
<feature type="compositionally biased region" description="Gly residues" evidence="2">
    <location>
        <begin position="970"/>
        <end position="980"/>
    </location>
</feature>
<feature type="coiled-coil region" evidence="1">
    <location>
        <begin position="615"/>
        <end position="642"/>
    </location>
</feature>
<dbReference type="Proteomes" id="UP000054561">
    <property type="component" value="Unassembled WGS sequence"/>
</dbReference>
<feature type="compositionally biased region" description="Low complexity" evidence="2">
    <location>
        <begin position="824"/>
        <end position="836"/>
    </location>
</feature>
<evidence type="ECO:0008006" key="5">
    <source>
        <dbReference type="Google" id="ProtNLM"/>
    </source>
</evidence>
<keyword evidence="4" id="KW-1185">Reference proteome</keyword>
<feature type="compositionally biased region" description="Basic and acidic residues" evidence="2">
    <location>
        <begin position="1154"/>
        <end position="1179"/>
    </location>
</feature>
<feature type="region of interest" description="Disordered" evidence="2">
    <location>
        <begin position="798"/>
        <end position="996"/>
    </location>
</feature>
<feature type="compositionally biased region" description="Pro residues" evidence="2">
    <location>
        <begin position="300"/>
        <end position="314"/>
    </location>
</feature>
<feature type="compositionally biased region" description="Polar residues" evidence="2">
    <location>
        <begin position="649"/>
        <end position="661"/>
    </location>
</feature>
<keyword evidence="1" id="KW-0175">Coiled coil</keyword>
<feature type="compositionally biased region" description="Basic and acidic residues" evidence="2">
    <location>
        <begin position="682"/>
        <end position="693"/>
    </location>
</feature>
<gene>
    <name evidence="3" type="ORF">AK88_04729</name>
</gene>
<feature type="compositionally biased region" description="Polar residues" evidence="2">
    <location>
        <begin position="938"/>
        <end position="956"/>
    </location>
</feature>
<feature type="compositionally biased region" description="Low complexity" evidence="2">
    <location>
        <begin position="746"/>
        <end position="759"/>
    </location>
</feature>
<feature type="compositionally biased region" description="Low complexity" evidence="2">
    <location>
        <begin position="662"/>
        <end position="674"/>
    </location>
</feature>
<feature type="region of interest" description="Disordered" evidence="2">
    <location>
        <begin position="226"/>
        <end position="382"/>
    </location>
</feature>
<organism evidence="3 4">
    <name type="scientific">Plasmodium fragile</name>
    <dbReference type="NCBI Taxonomy" id="5857"/>
    <lineage>
        <taxon>Eukaryota</taxon>
        <taxon>Sar</taxon>
        <taxon>Alveolata</taxon>
        <taxon>Apicomplexa</taxon>
        <taxon>Aconoidasida</taxon>
        <taxon>Haemosporida</taxon>
        <taxon>Plasmodiidae</taxon>
        <taxon>Plasmodium</taxon>
        <taxon>Plasmodium (Plasmodium)</taxon>
    </lineage>
</organism>
<feature type="compositionally biased region" description="Basic and acidic residues" evidence="2">
    <location>
        <begin position="227"/>
        <end position="236"/>
    </location>
</feature>
<feature type="compositionally biased region" description="Pro residues" evidence="2">
    <location>
        <begin position="909"/>
        <end position="923"/>
    </location>
</feature>
<feature type="compositionally biased region" description="Basic residues" evidence="2">
    <location>
        <begin position="1180"/>
        <end position="1191"/>
    </location>
</feature>
<feature type="compositionally biased region" description="Polar residues" evidence="2">
    <location>
        <begin position="722"/>
        <end position="731"/>
    </location>
</feature>
<accession>A0A0D9QIT4</accession>
<sequence length="1202" mass="127897">MERSVENADIEVACEAGKSEGKEHGDTWSGADMGICELAYIALRFKHGIQLDGTRMSQEGMDEQKKKIHNYMRCILVNIFMKKIMGMKCLDRPGGKFAFGLVGGEITDVEGKPFGNVACEWHDAGKGGDGSGRGAKDRDLWEVMKRWNDRNQMNIGDGDWGALGKACKVEKRGRAEVTEQEAVKNKVHEEIKNVEDDLEQKVPEIIQAVKTCTERDKDCVKNLLKKKQQEEMKKGQDPSSTASPGEVHIPARPPPPPPPRRPSTPRQGPTGVGSQGDGTGKGRRPRPGTAPGKRPRPRPRPPPTDSAPSSPLPTPGDGKPPGSGGAEPAKPVAATLASPPSSGSGTTSTTTTSSGGGGGKAGYGAAEGGEKGKKAGTDDDCDWKSIEDEKRTQVYVLRNYDEQQLQNMKDVLQHFMDYMAKKDYIMDAMGANCENSGWDDIDQTSTYYTGQTVADMIRCRLVSGALWFANGDSIAGKSRDMDETQNRLRCELVNAFGYILHHKYCENKTPWKRGIKYAWKTVKAMAGEGGIMANAQGPVMTGDCTECGYKVTHGSVRAVDGDMVNLLITEGRIMDKIGEMERTQDCSVKWTEYKSRPGASDGKGRVDWKKIPEVKQEEKKIIQITKEAVEEVKNKIDEQLKTKAKEGKNTTYRSSNNTVHGNTENMTSNNTTTTEAAPKTEGSGEDKTKDKGKATKPGGSQITKPSSTPSPSAPGELGRADTTGSADATTVTPGQPQPPASPPAPGAAGTQPDTGAATPKGPQEPSGEQKCKATLHNHQLTTGRIVITPTCTPDEALGGANHVHDASANGGSATEHTTSKDGHGSSAVVGAAPAAPESQPLTPVSTMGQDPDKGSTPDVATTISSSTPGEPPTQTDPVDAVPGSQAPVHSVDDSTADPAGQGVAVGNDDPPPLNPPKPKPNPNPNQSGSSGGGGQGSEVSVPTNNQADPNTQQNAGSGQGDFTLEIALPTGGGDVGGSYGTGPTPGPKGNPPHNVQHDGPFFPDLTADILTATTPVLFFLSAVTVAVVSYSRWKASTLGTSSGNGTSQYGTVDASTVGTTTVSLSDATDVGKRGTRNFYGGRVMGSPAKNTVFHNMRRKLKTKVHVKNPRPVQRKSQALIYLGVLFWFCYSKKGRNILREAWTCETFPEKDKNLEVPGKQEVRREPEALAKQRAPEKLRVPGKQKTSGKLKVPWKIKLPRKA</sequence>
<protein>
    <recommendedName>
        <fullName evidence="5">Schizont-infected cell agglutination extracellular alpha domain-containing protein</fullName>
    </recommendedName>
</protein>